<feature type="transmembrane region" description="Helical" evidence="1">
    <location>
        <begin position="9"/>
        <end position="28"/>
    </location>
</feature>
<keyword evidence="1" id="KW-1133">Transmembrane helix</keyword>
<comment type="caution">
    <text evidence="2">The sequence shown here is derived from an EMBL/GenBank/DDBJ whole genome shotgun (WGS) entry which is preliminary data.</text>
</comment>
<dbReference type="EMBL" id="JAVDWV010000007">
    <property type="protein sequence ID" value="MDR7154865.1"/>
    <property type="molecule type" value="Genomic_DNA"/>
</dbReference>
<dbReference type="Proteomes" id="UP001267638">
    <property type="component" value="Unassembled WGS sequence"/>
</dbReference>
<keyword evidence="3" id="KW-1185">Reference proteome</keyword>
<dbReference type="RefSeq" id="WP_310223551.1">
    <property type="nucleotide sequence ID" value="NZ_JAVDWV010000007.1"/>
</dbReference>
<organism evidence="2 3">
    <name type="scientific">Sphingobium xenophagum</name>
    <dbReference type="NCBI Taxonomy" id="121428"/>
    <lineage>
        <taxon>Bacteria</taxon>
        <taxon>Pseudomonadati</taxon>
        <taxon>Pseudomonadota</taxon>
        <taxon>Alphaproteobacteria</taxon>
        <taxon>Sphingomonadales</taxon>
        <taxon>Sphingomonadaceae</taxon>
        <taxon>Sphingobium</taxon>
    </lineage>
</organism>
<evidence type="ECO:0000313" key="2">
    <source>
        <dbReference type="EMBL" id="MDR7154865.1"/>
    </source>
</evidence>
<sequence length="57" mass="5895">MTKRKKDPTGAGAIIAFLILGGAITGGMMGQPSIGLLSGLALGIFIALLLWLRERGK</sequence>
<proteinExistence type="predicted"/>
<reference evidence="2 3" key="1">
    <citation type="submission" date="2023-07" db="EMBL/GenBank/DDBJ databases">
        <title>Sorghum-associated microbial communities from plants grown in Nebraska, USA.</title>
        <authorList>
            <person name="Schachtman D."/>
        </authorList>
    </citation>
    <scope>NUCLEOTIDE SEQUENCE [LARGE SCALE GENOMIC DNA]</scope>
    <source>
        <strain evidence="2 3">4256</strain>
    </source>
</reference>
<feature type="transmembrane region" description="Helical" evidence="1">
    <location>
        <begin position="34"/>
        <end position="52"/>
    </location>
</feature>
<keyword evidence="1" id="KW-0812">Transmembrane</keyword>
<evidence type="ECO:0000313" key="3">
    <source>
        <dbReference type="Proteomes" id="UP001267638"/>
    </source>
</evidence>
<accession>A0ABU1WZW8</accession>
<evidence type="ECO:0000256" key="1">
    <source>
        <dbReference type="SAM" id="Phobius"/>
    </source>
</evidence>
<name>A0ABU1WZW8_SPHXE</name>
<keyword evidence="1" id="KW-0472">Membrane</keyword>
<gene>
    <name evidence="2" type="ORF">J2W40_001683</name>
</gene>
<dbReference type="GO" id="GO:0016301">
    <property type="term" value="F:kinase activity"/>
    <property type="evidence" value="ECO:0007669"/>
    <property type="project" value="UniProtKB-KW"/>
</dbReference>
<keyword evidence="2" id="KW-0808">Transferase</keyword>
<keyword evidence="2" id="KW-0418">Kinase</keyword>
<protein>
    <submittedName>
        <fullName evidence="2">LytS/YehU family sensor histidine kinase</fullName>
    </submittedName>
</protein>